<dbReference type="PROSITE" id="PS00216">
    <property type="entry name" value="SUGAR_TRANSPORT_1"/>
    <property type="match status" value="2"/>
</dbReference>
<feature type="transmembrane region" description="Helical" evidence="6">
    <location>
        <begin position="105"/>
        <end position="128"/>
    </location>
</feature>
<dbReference type="GeneID" id="29112595"/>
<dbReference type="PROSITE" id="PS50850">
    <property type="entry name" value="MFS"/>
    <property type="match status" value="1"/>
</dbReference>
<dbReference type="Gene3D" id="1.20.1250.20">
    <property type="entry name" value="MFS general substrate transporter like domains"/>
    <property type="match status" value="1"/>
</dbReference>
<evidence type="ECO:0000256" key="5">
    <source>
        <dbReference type="ARBA" id="ARBA00023136"/>
    </source>
</evidence>
<dbReference type="InterPro" id="IPR005829">
    <property type="entry name" value="Sugar_transporter_CS"/>
</dbReference>
<feature type="transmembrane region" description="Helical" evidence="6">
    <location>
        <begin position="417"/>
        <end position="438"/>
    </location>
</feature>
<dbReference type="GO" id="GO:0016020">
    <property type="term" value="C:membrane"/>
    <property type="evidence" value="ECO:0007669"/>
    <property type="project" value="UniProtKB-SubCell"/>
</dbReference>
<comment type="similarity">
    <text evidence="2">Belongs to the major facilitator superfamily. Sugar transporter (TC 2.A.1.1) family.</text>
</comment>
<evidence type="ECO:0000256" key="4">
    <source>
        <dbReference type="ARBA" id="ARBA00022989"/>
    </source>
</evidence>
<dbReference type="Proteomes" id="UP000077248">
    <property type="component" value="Unassembled WGS sequence"/>
</dbReference>
<comment type="subcellular location">
    <subcellularLocation>
        <location evidence="1">Membrane</location>
        <topology evidence="1">Multi-pass membrane protein</topology>
    </subcellularLocation>
</comment>
<evidence type="ECO:0000256" key="6">
    <source>
        <dbReference type="SAM" id="Phobius"/>
    </source>
</evidence>
<feature type="transmembrane region" description="Helical" evidence="6">
    <location>
        <begin position="163"/>
        <end position="186"/>
    </location>
</feature>
<name>A0A177D2V6_ALTAL</name>
<organism evidence="8 9">
    <name type="scientific">Alternaria alternata</name>
    <name type="common">Alternaria rot fungus</name>
    <name type="synonym">Torula alternata</name>
    <dbReference type="NCBI Taxonomy" id="5599"/>
    <lineage>
        <taxon>Eukaryota</taxon>
        <taxon>Fungi</taxon>
        <taxon>Dikarya</taxon>
        <taxon>Ascomycota</taxon>
        <taxon>Pezizomycotina</taxon>
        <taxon>Dothideomycetes</taxon>
        <taxon>Pleosporomycetidae</taxon>
        <taxon>Pleosporales</taxon>
        <taxon>Pleosporineae</taxon>
        <taxon>Pleosporaceae</taxon>
        <taxon>Alternaria</taxon>
        <taxon>Alternaria sect. Alternaria</taxon>
        <taxon>Alternaria alternata complex</taxon>
    </lineage>
</organism>
<evidence type="ECO:0000313" key="9">
    <source>
        <dbReference type="Proteomes" id="UP000077248"/>
    </source>
</evidence>
<dbReference type="InterPro" id="IPR050360">
    <property type="entry name" value="MFS_Sugar_Transporters"/>
</dbReference>
<dbReference type="InterPro" id="IPR036259">
    <property type="entry name" value="MFS_trans_sf"/>
</dbReference>
<gene>
    <name evidence="8" type="ORF">CC77DRAFT_1036275</name>
</gene>
<dbReference type="KEGG" id="aalt:CC77DRAFT_1036275"/>
<evidence type="ECO:0000256" key="1">
    <source>
        <dbReference type="ARBA" id="ARBA00004141"/>
    </source>
</evidence>
<keyword evidence="3 6" id="KW-0812">Transmembrane</keyword>
<dbReference type="SUPFAM" id="SSF103473">
    <property type="entry name" value="MFS general substrate transporter"/>
    <property type="match status" value="1"/>
</dbReference>
<dbReference type="InterPro" id="IPR020846">
    <property type="entry name" value="MFS_dom"/>
</dbReference>
<dbReference type="GO" id="GO:0005351">
    <property type="term" value="F:carbohydrate:proton symporter activity"/>
    <property type="evidence" value="ECO:0007669"/>
    <property type="project" value="TreeGrafter"/>
</dbReference>
<protein>
    <submittedName>
        <fullName evidence="8">General substrate transporter</fullName>
    </submittedName>
</protein>
<proteinExistence type="inferred from homology"/>
<dbReference type="PANTHER" id="PTHR48022:SF2">
    <property type="entry name" value="PLASTIDIC GLUCOSE TRANSPORTER 4"/>
    <property type="match status" value="1"/>
</dbReference>
<feature type="transmembrane region" description="Helical" evidence="6">
    <location>
        <begin position="76"/>
        <end position="98"/>
    </location>
</feature>
<dbReference type="Pfam" id="PF00083">
    <property type="entry name" value="Sugar_tr"/>
    <property type="match status" value="2"/>
</dbReference>
<reference evidence="8 9" key="1">
    <citation type="submission" date="2016-05" db="EMBL/GenBank/DDBJ databases">
        <title>Comparative analysis of secretome profiles of manganese(II)-oxidizing ascomycete fungi.</title>
        <authorList>
            <consortium name="DOE Joint Genome Institute"/>
            <person name="Zeiner C.A."/>
            <person name="Purvine S.O."/>
            <person name="Zink E.M."/>
            <person name="Wu S."/>
            <person name="Pasa-Tolic L."/>
            <person name="Chaput D.L."/>
            <person name="Haridas S."/>
            <person name="Grigoriev I.V."/>
            <person name="Santelli C.M."/>
            <person name="Hansel C.M."/>
        </authorList>
    </citation>
    <scope>NUCLEOTIDE SEQUENCE [LARGE SCALE GENOMIC DNA]</scope>
    <source>
        <strain evidence="8 9">SRC1lrK2f</strain>
    </source>
</reference>
<feature type="domain" description="Major facilitator superfamily (MFS) profile" evidence="7">
    <location>
        <begin position="1"/>
        <end position="497"/>
    </location>
</feature>
<dbReference type="EMBL" id="KV441510">
    <property type="protein sequence ID" value="OAG13470.1"/>
    <property type="molecule type" value="Genomic_DNA"/>
</dbReference>
<dbReference type="RefSeq" id="XP_018378891.1">
    <property type="nucleotide sequence ID" value="XM_018527001.1"/>
</dbReference>
<dbReference type="VEuPathDB" id="FungiDB:CC77DRAFT_1036275"/>
<dbReference type="PANTHER" id="PTHR48022">
    <property type="entry name" value="PLASTIDIC GLUCOSE TRANSPORTER 4"/>
    <property type="match status" value="1"/>
</dbReference>
<evidence type="ECO:0000313" key="8">
    <source>
        <dbReference type="EMBL" id="OAG13470.1"/>
    </source>
</evidence>
<feature type="transmembrane region" description="Helical" evidence="6">
    <location>
        <begin position="347"/>
        <end position="367"/>
    </location>
</feature>
<keyword evidence="9" id="KW-1185">Reference proteome</keyword>
<keyword evidence="5 6" id="KW-0472">Membrane</keyword>
<dbReference type="InterPro" id="IPR005828">
    <property type="entry name" value="MFS_sugar_transport-like"/>
</dbReference>
<feature type="transmembrane region" description="Helical" evidence="6">
    <location>
        <begin position="316"/>
        <end position="338"/>
    </location>
</feature>
<evidence type="ECO:0000256" key="3">
    <source>
        <dbReference type="ARBA" id="ARBA00022692"/>
    </source>
</evidence>
<evidence type="ECO:0000256" key="2">
    <source>
        <dbReference type="ARBA" id="ARBA00010992"/>
    </source>
</evidence>
<feature type="transmembrane region" description="Helical" evidence="6">
    <location>
        <begin position="283"/>
        <end position="304"/>
    </location>
</feature>
<accession>A0A177D2V6</accession>
<dbReference type="AlphaFoldDB" id="A0A177D2V6"/>
<keyword evidence="4 6" id="KW-1133">Transmembrane helix</keyword>
<sequence>MRIDGRVNRKDRPWSDAQVHTVDHRTTHESPGFSDLWQQKRILAWCLLVFLLPVNFGFELALIGNIIATPAFLDRFVLNAATTVGTFMVVFAAGFIADKIGRRKVVLAGCLLCIVGLFVQGFANFIMMLIGGKLISTLGYGLGHALSHVYVPEIVPDNLRGICLTLVNTMIVVGQWSCALVGYGGLSINNDWVWRMPILSQLLPPILTVVLGTILLPESPSWLILHGQHEKAIAALHEFNGPNYDAAAVVAVLEAAVQRERTLQSESASYLECLKGVNLRRTLIVCLVYMVQQFVGAKFVQGYLPYYFTHAEVENPLGIAQISYAIQLVGNIVSLFLVDRIGRRPMIVYGTIAITCLLLLVGGLRTLENNRTALQAVTPTARLRQKAYSINVMSNMAATCLVTQLVPILINPSNANLGAKVAFVFFAPPVSSSIYMYFCFPEMKGRSYLELETMFQRGSPARSFSNFKCEIEVATIAKDDDLEKPVAIVFDEDLSKV</sequence>
<feature type="transmembrane region" description="Helical" evidence="6">
    <location>
        <begin position="387"/>
        <end position="410"/>
    </location>
</feature>
<feature type="transmembrane region" description="Helical" evidence="6">
    <location>
        <begin position="42"/>
        <end position="64"/>
    </location>
</feature>
<evidence type="ECO:0000259" key="7">
    <source>
        <dbReference type="PROSITE" id="PS50850"/>
    </source>
</evidence>
<dbReference type="OMA" id="CFPEMKG"/>